<evidence type="ECO:0000256" key="3">
    <source>
        <dbReference type="ARBA" id="ARBA00022448"/>
    </source>
</evidence>
<evidence type="ECO:0000256" key="1">
    <source>
        <dbReference type="ARBA" id="ARBA00004141"/>
    </source>
</evidence>
<dbReference type="NCBIfam" id="TIGR00728">
    <property type="entry name" value="OPT_sfam"/>
    <property type="match status" value="1"/>
</dbReference>
<keyword evidence="3" id="KW-0813">Transport</keyword>
<comment type="subcellular location">
    <subcellularLocation>
        <location evidence="1">Membrane</location>
        <topology evidence="1">Multi-pass membrane protein</topology>
    </subcellularLocation>
</comment>
<feature type="transmembrane region" description="Helical" evidence="10">
    <location>
        <begin position="772"/>
        <end position="799"/>
    </location>
</feature>
<feature type="transmembrane region" description="Helical" evidence="10">
    <location>
        <begin position="554"/>
        <end position="575"/>
    </location>
</feature>
<evidence type="ECO:0000313" key="12">
    <source>
        <dbReference type="Proteomes" id="UP000249723"/>
    </source>
</evidence>
<gene>
    <name evidence="11" type="ORF">BZ3500_MVSOF-1268-A1-R1_CHR4-4G07523</name>
</gene>
<proteinExistence type="inferred from homology"/>
<feature type="transmembrane region" description="Helical" evidence="10">
    <location>
        <begin position="727"/>
        <end position="760"/>
    </location>
</feature>
<keyword evidence="12" id="KW-1185">Reference proteome</keyword>
<feature type="transmembrane region" description="Helical" evidence="10">
    <location>
        <begin position="528"/>
        <end position="548"/>
    </location>
</feature>
<evidence type="ECO:0000313" key="11">
    <source>
        <dbReference type="EMBL" id="SCZ96657.1"/>
    </source>
</evidence>
<dbReference type="Pfam" id="PF03169">
    <property type="entry name" value="OPT"/>
    <property type="match status" value="1"/>
</dbReference>
<name>A0A2X0LJF2_9BASI</name>
<evidence type="ECO:0000256" key="9">
    <source>
        <dbReference type="SAM" id="MobiDB-lite"/>
    </source>
</evidence>
<sequence>MEQDETHRSLPSAMAAKLSSRLSDWLRRSSSTESVPASTADAQSIKTGIKHSSSLDESEQPDPLDNHPTLEKNAGRTLSRTDSGTPHIQENNAFLDAADLDPEFLDKNGKERPIETAQDFATRLMSLEDDPSMQVHTVRMWTIGIALTVFGGVMGEILKFRPQALDVSALFLQIVAYIMGVAWHKALPKADKSRFWAILNPGPFNIKEHVCITVMVGAGAAGALALPAFAAERLYYNVSQKDSLALMTLIASQFCGYGMAGLFRSVVVYPTYAVWPSLIPTVSLVDTLHRDGDLSVQKRRYKVFWIVLGTTFAWEWFPQVIALTLTGISVFCLANRTSTNFTRLFGGTTGAEGLGLFSISFDWLSITSGTFIANIALIKATDLIPLRWYMITVPLFLPWGTTVSQGAGVILAAVVSIAGYYGNVWNSRQLPMLGSTLFYGNGTLYNQSLILDEDHQLNKTALAIQGLPSFTWTRAVYNIGTNLSITASIVHVILWYHPRIIEAWTKWRGKLQDDAHYLKMQVYPECPAWWYIATVGVSFILALIPLYLSNTGLPWWALVIAFIFAAAYLPVVVLLQSITGFGNTAGALTQMLGAELVPHNARANLYFRLYSSHSVAQGAVMTKTLKFGQYTKIPPRAMFLVQFFGTFVGSICQYGIMHWIVTTHFATLLTVEGTSQWTGSSVQAFNAQYGPGNKYFIVPMALVIGMFVPIPLWVAHRYYPKLGLNRVITPALCSAIGLLSSGITSSIMSYFMVAIFSQFYLRTRHPTFFRKYNYLVAAALDVSTTCIGGTQLMVFVATFSINGGGSVVRQFPYWALKPRGHHDYCAMLPKPGKA</sequence>
<keyword evidence="5" id="KW-0571">Peptide transport</keyword>
<dbReference type="AlphaFoldDB" id="A0A2X0LJF2"/>
<accession>A0A2X0LJF2</accession>
<dbReference type="PANTHER" id="PTHR22601">
    <property type="entry name" value="ISP4 LIKE PROTEIN"/>
    <property type="match status" value="1"/>
</dbReference>
<dbReference type="GO" id="GO:0035673">
    <property type="term" value="F:oligopeptide transmembrane transporter activity"/>
    <property type="evidence" value="ECO:0007669"/>
    <property type="project" value="InterPro"/>
</dbReference>
<feature type="compositionally biased region" description="Polar residues" evidence="9">
    <location>
        <begin position="32"/>
        <end position="52"/>
    </location>
</feature>
<dbReference type="InterPro" id="IPR004813">
    <property type="entry name" value="OPT"/>
</dbReference>
<feature type="transmembrane region" description="Helical" evidence="10">
    <location>
        <begin position="639"/>
        <end position="661"/>
    </location>
</feature>
<feature type="compositionally biased region" description="Polar residues" evidence="9">
    <location>
        <begin position="76"/>
        <end position="88"/>
    </location>
</feature>
<feature type="transmembrane region" description="Helical" evidence="10">
    <location>
        <begin position="475"/>
        <end position="496"/>
    </location>
</feature>
<keyword evidence="8 10" id="KW-0472">Membrane</keyword>
<feature type="compositionally biased region" description="Basic and acidic residues" evidence="9">
    <location>
        <begin position="64"/>
        <end position="74"/>
    </location>
</feature>
<evidence type="ECO:0000256" key="10">
    <source>
        <dbReference type="SAM" id="Phobius"/>
    </source>
</evidence>
<reference evidence="12" key="1">
    <citation type="submission" date="2016-10" db="EMBL/GenBank/DDBJ databases">
        <authorList>
            <person name="Jeantristanb JTB J.-T."/>
            <person name="Ricardo R."/>
        </authorList>
    </citation>
    <scope>NUCLEOTIDE SEQUENCE [LARGE SCALE GENOMIC DNA]</scope>
</reference>
<protein>
    <submittedName>
        <fullName evidence="11">BZ3500_MvSof-1268-A1-R1_Chr4-4g07523 protein</fullName>
    </submittedName>
</protein>
<feature type="transmembrane region" description="Helical" evidence="10">
    <location>
        <begin position="301"/>
        <end position="334"/>
    </location>
</feature>
<dbReference type="GO" id="GO:0015031">
    <property type="term" value="P:protein transport"/>
    <property type="evidence" value="ECO:0007669"/>
    <property type="project" value="UniProtKB-KW"/>
</dbReference>
<feature type="transmembrane region" description="Helical" evidence="10">
    <location>
        <begin position="354"/>
        <end position="377"/>
    </location>
</feature>
<feature type="transmembrane region" description="Helical" evidence="10">
    <location>
        <begin position="165"/>
        <end position="186"/>
    </location>
</feature>
<comment type="similarity">
    <text evidence="2">Belongs to the oligopeptide OPT transporter family.</text>
</comment>
<dbReference type="InterPro" id="IPR004648">
    <property type="entry name" value="Oligpept_transpt"/>
</dbReference>
<evidence type="ECO:0000256" key="4">
    <source>
        <dbReference type="ARBA" id="ARBA00022692"/>
    </source>
</evidence>
<feature type="compositionally biased region" description="Low complexity" evidence="9">
    <location>
        <begin position="18"/>
        <end position="31"/>
    </location>
</feature>
<dbReference type="Proteomes" id="UP000249723">
    <property type="component" value="Unassembled WGS sequence"/>
</dbReference>
<evidence type="ECO:0000256" key="2">
    <source>
        <dbReference type="ARBA" id="ARBA00008807"/>
    </source>
</evidence>
<organism evidence="11 12">
    <name type="scientific">Microbotryum saponariae</name>
    <dbReference type="NCBI Taxonomy" id="289078"/>
    <lineage>
        <taxon>Eukaryota</taxon>
        <taxon>Fungi</taxon>
        <taxon>Dikarya</taxon>
        <taxon>Basidiomycota</taxon>
        <taxon>Pucciniomycotina</taxon>
        <taxon>Microbotryomycetes</taxon>
        <taxon>Microbotryales</taxon>
        <taxon>Microbotryaceae</taxon>
        <taxon>Microbotryum</taxon>
    </lineage>
</organism>
<feature type="transmembrane region" description="Helical" evidence="10">
    <location>
        <begin position="206"/>
        <end position="231"/>
    </location>
</feature>
<evidence type="ECO:0000256" key="5">
    <source>
        <dbReference type="ARBA" id="ARBA00022856"/>
    </source>
</evidence>
<feature type="transmembrane region" description="Helical" evidence="10">
    <location>
        <begin position="243"/>
        <end position="263"/>
    </location>
</feature>
<dbReference type="EMBL" id="FMWP01000089">
    <property type="protein sequence ID" value="SCZ96657.1"/>
    <property type="molecule type" value="Genomic_DNA"/>
</dbReference>
<keyword evidence="4 10" id="KW-0812">Transmembrane</keyword>
<feature type="region of interest" description="Disordered" evidence="9">
    <location>
        <begin position="1"/>
        <end position="88"/>
    </location>
</feature>
<feature type="transmembrane region" description="Helical" evidence="10">
    <location>
        <begin position="695"/>
        <end position="715"/>
    </location>
</feature>
<evidence type="ECO:0000256" key="7">
    <source>
        <dbReference type="ARBA" id="ARBA00022989"/>
    </source>
</evidence>
<keyword evidence="6" id="KW-0653">Protein transport</keyword>
<evidence type="ECO:0000256" key="8">
    <source>
        <dbReference type="ARBA" id="ARBA00023136"/>
    </source>
</evidence>
<feature type="transmembrane region" description="Helical" evidence="10">
    <location>
        <begin position="389"/>
        <end position="422"/>
    </location>
</feature>
<feature type="transmembrane region" description="Helical" evidence="10">
    <location>
        <begin position="140"/>
        <end position="158"/>
    </location>
</feature>
<dbReference type="OrthoDB" id="9986677at2759"/>
<keyword evidence="7 10" id="KW-1133">Transmembrane helix</keyword>
<dbReference type="GO" id="GO:0016020">
    <property type="term" value="C:membrane"/>
    <property type="evidence" value="ECO:0007669"/>
    <property type="project" value="UniProtKB-SubCell"/>
</dbReference>
<evidence type="ECO:0000256" key="6">
    <source>
        <dbReference type="ARBA" id="ARBA00022927"/>
    </source>
</evidence>